<sequence>MCLAGGLLLAALDKGADPNGGGGSEGCWSKSMLKHRPTSGDPLLSPSSVMPLENSSMPVFRSVRTVKSTSASKLDVELTVMLEHLRSMPRRAFLFLLTLRERKRDVGTPGLPLKLILVLTVMRLQLVVVLILVLIVVQVKAALLVQVFSGHELCAFTGAPLGQLVHTVVES</sequence>
<dbReference type="OrthoDB" id="10648862at2759"/>
<keyword evidence="1" id="KW-0812">Transmembrane</keyword>
<reference evidence="2 3" key="1">
    <citation type="submission" date="2019-03" db="EMBL/GenBank/DDBJ databases">
        <title>First draft genome of Liparis tanakae, snailfish: a comprehensive survey of snailfish specific genes.</title>
        <authorList>
            <person name="Kim W."/>
            <person name="Song I."/>
            <person name="Jeong J.-H."/>
            <person name="Kim D."/>
            <person name="Kim S."/>
            <person name="Ryu S."/>
            <person name="Song J.Y."/>
            <person name="Lee S.K."/>
        </authorList>
    </citation>
    <scope>NUCLEOTIDE SEQUENCE [LARGE SCALE GENOMIC DNA]</scope>
    <source>
        <tissue evidence="2">Muscle</tissue>
    </source>
</reference>
<keyword evidence="1" id="KW-0472">Membrane</keyword>
<dbReference type="AlphaFoldDB" id="A0A4Z2JDI9"/>
<evidence type="ECO:0000313" key="3">
    <source>
        <dbReference type="Proteomes" id="UP000314294"/>
    </source>
</evidence>
<protein>
    <submittedName>
        <fullName evidence="2">Uncharacterized protein</fullName>
    </submittedName>
</protein>
<evidence type="ECO:0000313" key="2">
    <source>
        <dbReference type="EMBL" id="TNN87718.1"/>
    </source>
</evidence>
<organism evidence="2 3">
    <name type="scientific">Liparis tanakae</name>
    <name type="common">Tanaka's snailfish</name>
    <dbReference type="NCBI Taxonomy" id="230148"/>
    <lineage>
        <taxon>Eukaryota</taxon>
        <taxon>Metazoa</taxon>
        <taxon>Chordata</taxon>
        <taxon>Craniata</taxon>
        <taxon>Vertebrata</taxon>
        <taxon>Euteleostomi</taxon>
        <taxon>Actinopterygii</taxon>
        <taxon>Neopterygii</taxon>
        <taxon>Teleostei</taxon>
        <taxon>Neoteleostei</taxon>
        <taxon>Acanthomorphata</taxon>
        <taxon>Eupercaria</taxon>
        <taxon>Perciformes</taxon>
        <taxon>Cottioidei</taxon>
        <taxon>Cottales</taxon>
        <taxon>Liparidae</taxon>
        <taxon>Liparis</taxon>
    </lineage>
</organism>
<keyword evidence="3" id="KW-1185">Reference proteome</keyword>
<keyword evidence="1" id="KW-1133">Transmembrane helix</keyword>
<name>A0A4Z2JDI9_9TELE</name>
<accession>A0A4Z2JDI9</accession>
<dbReference type="Proteomes" id="UP000314294">
    <property type="component" value="Unassembled WGS sequence"/>
</dbReference>
<evidence type="ECO:0000256" key="1">
    <source>
        <dbReference type="SAM" id="Phobius"/>
    </source>
</evidence>
<feature type="transmembrane region" description="Helical" evidence="1">
    <location>
        <begin position="115"/>
        <end position="137"/>
    </location>
</feature>
<gene>
    <name evidence="2" type="ORF">EYF80_002065</name>
</gene>
<comment type="caution">
    <text evidence="2">The sequence shown here is derived from an EMBL/GenBank/DDBJ whole genome shotgun (WGS) entry which is preliminary data.</text>
</comment>
<proteinExistence type="predicted"/>
<dbReference type="EMBL" id="SRLO01000009">
    <property type="protein sequence ID" value="TNN87718.1"/>
    <property type="molecule type" value="Genomic_DNA"/>
</dbReference>